<dbReference type="OrthoDB" id="9786526at2"/>
<dbReference type="SUPFAM" id="SSF46785">
    <property type="entry name" value="Winged helix' DNA-binding domain"/>
    <property type="match status" value="1"/>
</dbReference>
<dbReference type="InterPro" id="IPR005119">
    <property type="entry name" value="LysR_subst-bd"/>
</dbReference>
<dbReference type="Gene3D" id="3.40.190.290">
    <property type="match status" value="1"/>
</dbReference>
<dbReference type="InterPro" id="IPR036388">
    <property type="entry name" value="WH-like_DNA-bd_sf"/>
</dbReference>
<name>A0A261VEP3_9BORD</name>
<dbReference type="PRINTS" id="PR00039">
    <property type="entry name" value="HTHLYSR"/>
</dbReference>
<accession>A0A261VEP3</accession>
<dbReference type="CDD" id="cd08422">
    <property type="entry name" value="PBP2_CrgA_like"/>
    <property type="match status" value="1"/>
</dbReference>
<gene>
    <name evidence="6" type="ORF">CAL22_15755</name>
</gene>
<dbReference type="GO" id="GO:0003700">
    <property type="term" value="F:DNA-binding transcription factor activity"/>
    <property type="evidence" value="ECO:0007669"/>
    <property type="project" value="InterPro"/>
</dbReference>
<sequence length="300" mass="33307">MAAERVEDLRIFVSAAAAGSFSAAARELGLTPAVASAAVKRLEDTLGVRLFVRSTRSLRLTAEGERYRDHAHAALAALEAGRGSVQRDRHSIAGTLSLSMPSDLGRHMLLPWLDAFQREHPRIRLQVRISDRLTDLHRQGVDIAIRYGEPEDSSMIALPLAPDNRRVLCAAPDYFARCGMPRTPEDLRQHNCLTFMLSDAPHDRWRFERDGQMSEIAVSGDRAADDGDVVRRWALAGDGLAYKSYFDVADDLRAGRLVAALPDYQGERSPVYLLCVERSRLSPAVRRLRDFLAARFAATA</sequence>
<dbReference type="InterPro" id="IPR036390">
    <property type="entry name" value="WH_DNA-bd_sf"/>
</dbReference>
<dbReference type="Proteomes" id="UP000216429">
    <property type="component" value="Unassembled WGS sequence"/>
</dbReference>
<dbReference type="PROSITE" id="PS50931">
    <property type="entry name" value="HTH_LYSR"/>
    <property type="match status" value="1"/>
</dbReference>
<dbReference type="PANTHER" id="PTHR30537:SF21">
    <property type="entry name" value="HTH-TYPE TRANSCRIPTIONAL REGULATOR SINR-RELATED"/>
    <property type="match status" value="1"/>
</dbReference>
<evidence type="ECO:0000256" key="4">
    <source>
        <dbReference type="ARBA" id="ARBA00023163"/>
    </source>
</evidence>
<comment type="caution">
    <text evidence="6">The sequence shown here is derived from an EMBL/GenBank/DDBJ whole genome shotgun (WGS) entry which is preliminary data.</text>
</comment>
<evidence type="ECO:0000313" key="7">
    <source>
        <dbReference type="Proteomes" id="UP000216429"/>
    </source>
</evidence>
<evidence type="ECO:0000256" key="1">
    <source>
        <dbReference type="ARBA" id="ARBA00009437"/>
    </source>
</evidence>
<evidence type="ECO:0000313" key="6">
    <source>
        <dbReference type="EMBL" id="OZI72307.1"/>
    </source>
</evidence>
<keyword evidence="2" id="KW-0805">Transcription regulation</keyword>
<dbReference type="EMBL" id="NEVU01000003">
    <property type="protein sequence ID" value="OZI72307.1"/>
    <property type="molecule type" value="Genomic_DNA"/>
</dbReference>
<dbReference type="SUPFAM" id="SSF53850">
    <property type="entry name" value="Periplasmic binding protein-like II"/>
    <property type="match status" value="1"/>
</dbReference>
<reference evidence="7" key="1">
    <citation type="submission" date="2017-05" db="EMBL/GenBank/DDBJ databases">
        <title>Complete and WGS of Bordetella genogroups.</title>
        <authorList>
            <person name="Spilker T."/>
            <person name="Lipuma J."/>
        </authorList>
    </citation>
    <scope>NUCLEOTIDE SEQUENCE [LARGE SCALE GENOMIC DNA]</scope>
    <source>
        <strain evidence="7">AU6712</strain>
    </source>
</reference>
<comment type="similarity">
    <text evidence="1">Belongs to the LysR transcriptional regulatory family.</text>
</comment>
<keyword evidence="7" id="KW-1185">Reference proteome</keyword>
<dbReference type="FunFam" id="3.40.190.290:FF:000001">
    <property type="entry name" value="Transcriptional regulator, LysR family"/>
    <property type="match status" value="1"/>
</dbReference>
<dbReference type="Pfam" id="PF00126">
    <property type="entry name" value="HTH_1"/>
    <property type="match status" value="1"/>
</dbReference>
<dbReference type="Pfam" id="PF03466">
    <property type="entry name" value="LysR_substrate"/>
    <property type="match status" value="1"/>
</dbReference>
<dbReference type="RefSeq" id="WP_094816687.1">
    <property type="nucleotide sequence ID" value="NZ_NEVU01000003.1"/>
</dbReference>
<dbReference type="InterPro" id="IPR058163">
    <property type="entry name" value="LysR-type_TF_proteobact-type"/>
</dbReference>
<evidence type="ECO:0000256" key="2">
    <source>
        <dbReference type="ARBA" id="ARBA00023015"/>
    </source>
</evidence>
<dbReference type="GO" id="GO:0006351">
    <property type="term" value="P:DNA-templated transcription"/>
    <property type="evidence" value="ECO:0007669"/>
    <property type="project" value="TreeGrafter"/>
</dbReference>
<keyword evidence="4" id="KW-0804">Transcription</keyword>
<dbReference type="FunFam" id="1.10.10.10:FF:000001">
    <property type="entry name" value="LysR family transcriptional regulator"/>
    <property type="match status" value="1"/>
</dbReference>
<protein>
    <submittedName>
        <fullName evidence="6">LysR family transcriptional regulator</fullName>
    </submittedName>
</protein>
<evidence type="ECO:0000256" key="3">
    <source>
        <dbReference type="ARBA" id="ARBA00023125"/>
    </source>
</evidence>
<dbReference type="AlphaFoldDB" id="A0A261VEP3"/>
<evidence type="ECO:0000259" key="5">
    <source>
        <dbReference type="PROSITE" id="PS50931"/>
    </source>
</evidence>
<dbReference type="PANTHER" id="PTHR30537">
    <property type="entry name" value="HTH-TYPE TRANSCRIPTIONAL REGULATOR"/>
    <property type="match status" value="1"/>
</dbReference>
<feature type="domain" description="HTH lysR-type" evidence="5">
    <location>
        <begin position="4"/>
        <end position="61"/>
    </location>
</feature>
<proteinExistence type="inferred from homology"/>
<dbReference type="GO" id="GO:0043565">
    <property type="term" value="F:sequence-specific DNA binding"/>
    <property type="evidence" value="ECO:0007669"/>
    <property type="project" value="TreeGrafter"/>
</dbReference>
<dbReference type="InterPro" id="IPR000847">
    <property type="entry name" value="LysR_HTH_N"/>
</dbReference>
<keyword evidence="3" id="KW-0238">DNA-binding</keyword>
<organism evidence="6 7">
    <name type="scientific">Bordetella genomosp. 12</name>
    <dbReference type="NCBI Taxonomy" id="463035"/>
    <lineage>
        <taxon>Bacteria</taxon>
        <taxon>Pseudomonadati</taxon>
        <taxon>Pseudomonadota</taxon>
        <taxon>Betaproteobacteria</taxon>
        <taxon>Burkholderiales</taxon>
        <taxon>Alcaligenaceae</taxon>
        <taxon>Bordetella</taxon>
    </lineage>
</organism>
<dbReference type="Gene3D" id="1.10.10.10">
    <property type="entry name" value="Winged helix-like DNA-binding domain superfamily/Winged helix DNA-binding domain"/>
    <property type="match status" value="1"/>
</dbReference>